<evidence type="ECO:0000313" key="1">
    <source>
        <dbReference type="EMBL" id="VTZ48220.1"/>
    </source>
</evidence>
<dbReference type="Proteomes" id="UP000485880">
    <property type="component" value="Unassembled WGS sequence"/>
</dbReference>
<sequence>MCLFPHNKWQLCNSLVLNSPATLAIDLNQTEALPIGARCDGTVGGSPPGAKSPFRSVRGF</sequence>
<accession>A0A8B6M1U9</accession>
<name>A0A8B6M1U9_METTU</name>
<evidence type="ECO:0000313" key="2">
    <source>
        <dbReference type="Proteomes" id="UP000485880"/>
    </source>
</evidence>
<gene>
    <name evidence="1" type="ORF">MPC4_10170</name>
</gene>
<dbReference type="EMBL" id="CABFMQ020000001">
    <property type="protein sequence ID" value="VTZ48220.1"/>
    <property type="molecule type" value="Genomic_DNA"/>
</dbReference>
<reference evidence="1 2" key="1">
    <citation type="submission" date="2019-05" db="EMBL/GenBank/DDBJ databases">
        <authorList>
            <person name="Farhan Ul Haque M."/>
        </authorList>
    </citation>
    <scope>NUCLEOTIDE SEQUENCE [LARGE SCALE GENOMIC DNA]</scope>
    <source>
        <strain evidence="1">2</strain>
    </source>
</reference>
<organism evidence="1 2">
    <name type="scientific">Methylocella tundrae</name>
    <dbReference type="NCBI Taxonomy" id="227605"/>
    <lineage>
        <taxon>Bacteria</taxon>
        <taxon>Pseudomonadati</taxon>
        <taxon>Pseudomonadota</taxon>
        <taxon>Alphaproteobacteria</taxon>
        <taxon>Hyphomicrobiales</taxon>
        <taxon>Beijerinckiaceae</taxon>
        <taxon>Methylocella</taxon>
    </lineage>
</organism>
<proteinExistence type="predicted"/>
<comment type="caution">
    <text evidence="1">The sequence shown here is derived from an EMBL/GenBank/DDBJ whole genome shotgun (WGS) entry which is preliminary data.</text>
</comment>
<keyword evidence="2" id="KW-1185">Reference proteome</keyword>
<dbReference type="AlphaFoldDB" id="A0A8B6M1U9"/>
<protein>
    <submittedName>
        <fullName evidence="1">Uncharacterized protein</fullName>
    </submittedName>
</protein>